<reference evidence="2" key="1">
    <citation type="submission" date="2020-09" db="EMBL/GenBank/DDBJ databases">
        <title>De no assembly of potato wild relative species, Solanum commersonii.</title>
        <authorList>
            <person name="Cho K."/>
        </authorList>
    </citation>
    <scope>NUCLEOTIDE SEQUENCE</scope>
    <source>
        <strain evidence="2">LZ3.2</strain>
        <tissue evidence="2">Leaf</tissue>
    </source>
</reference>
<evidence type="ECO:0000259" key="1">
    <source>
        <dbReference type="Pfam" id="PF00646"/>
    </source>
</evidence>
<evidence type="ECO:0000313" key="3">
    <source>
        <dbReference type="Proteomes" id="UP000824120"/>
    </source>
</evidence>
<dbReference type="Pfam" id="PF00646">
    <property type="entry name" value="F-box"/>
    <property type="match status" value="1"/>
</dbReference>
<sequence length="145" mass="16585">MIPMKRIPTLPQEQIVEIFLWLPVMSLMCFRCVSKYFDALVLDSDFTHVHHLHSMTRDGGTKFLMGKAEDLYVWKDVADILKPKYGPPQGFCESRNGEIIFIADLDFSHVHHLLSMTRDGGTKFIIGKAKDLYVVDLNEEGNISI</sequence>
<dbReference type="Gene3D" id="1.20.1280.50">
    <property type="match status" value="1"/>
</dbReference>
<evidence type="ECO:0000313" key="2">
    <source>
        <dbReference type="EMBL" id="KAG5568214.1"/>
    </source>
</evidence>
<protein>
    <recommendedName>
        <fullName evidence="1">F-box domain-containing protein</fullName>
    </recommendedName>
</protein>
<dbReference type="InterPro" id="IPR001810">
    <property type="entry name" value="F-box_dom"/>
</dbReference>
<dbReference type="SUPFAM" id="SSF81383">
    <property type="entry name" value="F-box domain"/>
    <property type="match status" value="1"/>
</dbReference>
<comment type="caution">
    <text evidence="2">The sequence shown here is derived from an EMBL/GenBank/DDBJ whole genome shotgun (WGS) entry which is preliminary data.</text>
</comment>
<keyword evidence="3" id="KW-1185">Reference proteome</keyword>
<dbReference type="EMBL" id="JACXVP010000197">
    <property type="protein sequence ID" value="KAG5568214.1"/>
    <property type="molecule type" value="Genomic_DNA"/>
</dbReference>
<name>A0A9J5VZ40_SOLCO</name>
<accession>A0A9J5VZ40</accession>
<gene>
    <name evidence="2" type="ORF">H5410_064773</name>
</gene>
<dbReference type="InterPro" id="IPR036047">
    <property type="entry name" value="F-box-like_dom_sf"/>
</dbReference>
<feature type="domain" description="F-box" evidence="1">
    <location>
        <begin position="9"/>
        <end position="46"/>
    </location>
</feature>
<proteinExistence type="predicted"/>
<dbReference type="Proteomes" id="UP000824120">
    <property type="component" value="Unassembled WGS sequence"/>
</dbReference>
<dbReference type="AlphaFoldDB" id="A0A9J5VZ40"/>
<organism evidence="2 3">
    <name type="scientific">Solanum commersonii</name>
    <name type="common">Commerson's wild potato</name>
    <name type="synonym">Commerson's nightshade</name>
    <dbReference type="NCBI Taxonomy" id="4109"/>
    <lineage>
        <taxon>Eukaryota</taxon>
        <taxon>Viridiplantae</taxon>
        <taxon>Streptophyta</taxon>
        <taxon>Embryophyta</taxon>
        <taxon>Tracheophyta</taxon>
        <taxon>Spermatophyta</taxon>
        <taxon>Magnoliopsida</taxon>
        <taxon>eudicotyledons</taxon>
        <taxon>Gunneridae</taxon>
        <taxon>Pentapetalae</taxon>
        <taxon>asterids</taxon>
        <taxon>lamiids</taxon>
        <taxon>Solanales</taxon>
        <taxon>Solanaceae</taxon>
        <taxon>Solanoideae</taxon>
        <taxon>Solaneae</taxon>
        <taxon>Solanum</taxon>
    </lineage>
</organism>